<protein>
    <recommendedName>
        <fullName evidence="3">Signal transduction histidine kinase subgroup 3 dimerisation and phosphoacceptor domain-containing protein</fullName>
    </recommendedName>
</protein>
<dbReference type="GO" id="GO:0000155">
    <property type="term" value="F:phosphorelay sensor kinase activity"/>
    <property type="evidence" value="ECO:0007669"/>
    <property type="project" value="InterPro"/>
</dbReference>
<dbReference type="InterPro" id="IPR036890">
    <property type="entry name" value="HATPase_C_sf"/>
</dbReference>
<feature type="domain" description="Signal transduction histidine kinase subgroup 3 dimerisation and phosphoacceptor" evidence="3">
    <location>
        <begin position="189"/>
        <end position="252"/>
    </location>
</feature>
<dbReference type="AlphaFoldDB" id="A0A5J5E218"/>
<comment type="caution">
    <text evidence="5">The sequence shown here is derived from an EMBL/GenBank/DDBJ whole genome shotgun (WGS) entry which is preliminary data.</text>
</comment>
<dbReference type="GO" id="GO:0046983">
    <property type="term" value="F:protein dimerization activity"/>
    <property type="evidence" value="ECO:0007669"/>
    <property type="project" value="InterPro"/>
</dbReference>
<keyword evidence="7" id="KW-1185">Reference proteome</keyword>
<reference evidence="6 7" key="1">
    <citation type="journal article" date="2019" name="Syst. Appl. Microbiol.">
        <title>Characterization of Bifidobacterium species in feaces of the Egyptian fruit bat: Description of B. vespertilionis sp. nov. and B. rousetti sp. nov.</title>
        <authorList>
            <person name="Modesto M."/>
            <person name="Satti M."/>
            <person name="Watanabe K."/>
            <person name="Puglisi E."/>
            <person name="Morelli L."/>
            <person name="Huang C.-H."/>
            <person name="Liou J.-S."/>
            <person name="Miyashita M."/>
            <person name="Tamura T."/>
            <person name="Saito S."/>
            <person name="Mori K."/>
            <person name="Huang L."/>
            <person name="Sciavilla P."/>
            <person name="Sandri C."/>
            <person name="Spiezio C."/>
            <person name="Vitali F."/>
            <person name="Cavalieri D."/>
            <person name="Perpetuini G."/>
            <person name="Tofalo R."/>
            <person name="Bonetti A."/>
            <person name="Arita M."/>
            <person name="Mattarelli P."/>
        </authorList>
    </citation>
    <scope>NUCLEOTIDE SEQUENCE [LARGE SCALE GENOMIC DNA]</scope>
    <source>
        <strain evidence="4 7">RST16</strain>
        <strain evidence="5 6">RST8</strain>
    </source>
</reference>
<evidence type="ECO:0000259" key="3">
    <source>
        <dbReference type="Pfam" id="PF07730"/>
    </source>
</evidence>
<evidence type="ECO:0000256" key="1">
    <source>
        <dbReference type="SAM" id="MobiDB-lite"/>
    </source>
</evidence>
<evidence type="ECO:0000313" key="7">
    <source>
        <dbReference type="Proteomes" id="UP000374630"/>
    </source>
</evidence>
<evidence type="ECO:0000313" key="4">
    <source>
        <dbReference type="EMBL" id="KAA8818848.1"/>
    </source>
</evidence>
<keyword evidence="2" id="KW-0472">Membrane</keyword>
<feature type="compositionally biased region" description="Low complexity" evidence="1">
    <location>
        <begin position="355"/>
        <end position="366"/>
    </location>
</feature>
<dbReference type="Proteomes" id="UP000345527">
    <property type="component" value="Unassembled WGS sequence"/>
</dbReference>
<feature type="region of interest" description="Disordered" evidence="1">
    <location>
        <begin position="350"/>
        <end position="371"/>
    </location>
</feature>
<dbReference type="Proteomes" id="UP000374630">
    <property type="component" value="Unassembled WGS sequence"/>
</dbReference>
<feature type="transmembrane region" description="Helical" evidence="2">
    <location>
        <begin position="100"/>
        <end position="117"/>
    </location>
</feature>
<feature type="transmembrane region" description="Helical" evidence="2">
    <location>
        <begin position="20"/>
        <end position="41"/>
    </location>
</feature>
<sequence length="404" mass="43374">MGAWMDQARALLHTVFASRYAVPAVCIALAVATMVHSSVLLAGSPHAAVIGPFALALGGVCLFAAAVVCLAWSALWSPCAVLSTWCACAMFDGLDGRMPIPLSIFTMFAVFLATFRLTGRHPVLGTMTIVPPMYACLVMTMNLPNSGGIPRFLLMCVGESAAVITAIVVRKNRQLAALRQRERQRTLKDRIERTLHDSTANTIVYALSLVDGLKAGHTRDGDRYDATLDDLDATLRRTLTQVRDVIDLMEAPDDPSSDAAMITVPSDATDRLRAAADRMRGHLDRLGFDVELLFDDGNAPSDGAMLSGRLELIEGLLHELEGNVIKHADPHGMVTVSIVVNVADATISLADDPRTQPSSSQPSLPSGGTGLSRYQRLIEETGGSFSLREDNGVWSMTATIPFLS</sequence>
<evidence type="ECO:0000256" key="2">
    <source>
        <dbReference type="SAM" id="Phobius"/>
    </source>
</evidence>
<dbReference type="Gene3D" id="1.20.5.1930">
    <property type="match status" value="1"/>
</dbReference>
<dbReference type="RefSeq" id="WP_150354290.1">
    <property type="nucleotide sequence ID" value="NZ_RZNZ01000013.1"/>
</dbReference>
<feature type="transmembrane region" description="Helical" evidence="2">
    <location>
        <begin position="149"/>
        <end position="169"/>
    </location>
</feature>
<dbReference type="GO" id="GO:0016020">
    <property type="term" value="C:membrane"/>
    <property type="evidence" value="ECO:0007669"/>
    <property type="project" value="InterPro"/>
</dbReference>
<organism evidence="5 6">
    <name type="scientific">Bifidobacterium vespertilionis</name>
    <dbReference type="NCBI Taxonomy" id="2562524"/>
    <lineage>
        <taxon>Bacteria</taxon>
        <taxon>Bacillati</taxon>
        <taxon>Actinomycetota</taxon>
        <taxon>Actinomycetes</taxon>
        <taxon>Bifidobacteriales</taxon>
        <taxon>Bifidobacteriaceae</taxon>
        <taxon>Bifidobacterium</taxon>
    </lineage>
</organism>
<dbReference type="EMBL" id="RZOA01000013">
    <property type="protein sequence ID" value="KAA8822982.1"/>
    <property type="molecule type" value="Genomic_DNA"/>
</dbReference>
<proteinExistence type="predicted"/>
<accession>A0A5J5E218</accession>
<dbReference type="Pfam" id="PF07730">
    <property type="entry name" value="HisKA_3"/>
    <property type="match status" value="1"/>
</dbReference>
<keyword evidence="2" id="KW-0812">Transmembrane</keyword>
<feature type="transmembrane region" description="Helical" evidence="2">
    <location>
        <begin position="124"/>
        <end position="143"/>
    </location>
</feature>
<dbReference type="Gene3D" id="3.30.565.10">
    <property type="entry name" value="Histidine kinase-like ATPase, C-terminal domain"/>
    <property type="match status" value="1"/>
</dbReference>
<dbReference type="EMBL" id="RZNZ01000013">
    <property type="protein sequence ID" value="KAA8818848.1"/>
    <property type="molecule type" value="Genomic_DNA"/>
</dbReference>
<evidence type="ECO:0000313" key="6">
    <source>
        <dbReference type="Proteomes" id="UP000345527"/>
    </source>
</evidence>
<dbReference type="SUPFAM" id="SSF55874">
    <property type="entry name" value="ATPase domain of HSP90 chaperone/DNA topoisomerase II/histidine kinase"/>
    <property type="match status" value="1"/>
</dbReference>
<evidence type="ECO:0000313" key="5">
    <source>
        <dbReference type="EMBL" id="KAA8822982.1"/>
    </source>
</evidence>
<name>A0A5J5E218_9BIFI</name>
<dbReference type="InterPro" id="IPR011712">
    <property type="entry name" value="Sig_transdc_His_kin_sub3_dim/P"/>
</dbReference>
<gene>
    <name evidence="5" type="ORF">EM848_07355</name>
    <name evidence="4" type="ORF">EMO90_09295</name>
</gene>
<feature type="transmembrane region" description="Helical" evidence="2">
    <location>
        <begin position="53"/>
        <end position="75"/>
    </location>
</feature>
<keyword evidence="2" id="KW-1133">Transmembrane helix</keyword>